<sequence length="91" mass="10913">MPNSITGESYLNHPNFGLLYRICRLGDGSELYMTLYAHRLFFHVHYLAESLDVEPVSRNQARMLLEMHLRELRRLDKTQEYQKLQKVEKQM</sequence>
<reference evidence="1 2" key="1">
    <citation type="submission" date="2016-10" db="EMBL/GenBank/DDBJ databases">
        <title>Description of Gloeomargarita lithophora gen. nov., sp. nov., a thylakoid-bearing basal-branching cyanobacterium with intracellular carbonates, and proposal for Gloeomargaritales ord. nov.</title>
        <authorList>
            <person name="Moreira D."/>
            <person name="Tavera R."/>
            <person name="Benzerara K."/>
            <person name="Skouri-Panet F."/>
            <person name="Couradeau E."/>
            <person name="Gerard E."/>
            <person name="Loussert C."/>
            <person name="Novelo E."/>
            <person name="Zivanovic Y."/>
            <person name="Lopez-Garcia P."/>
        </authorList>
    </citation>
    <scope>NUCLEOTIDE SEQUENCE [LARGE SCALE GENOMIC DNA]</scope>
    <source>
        <strain evidence="1 2">D10</strain>
    </source>
</reference>
<dbReference type="InterPro" id="IPR021926">
    <property type="entry name" value="PipX"/>
</dbReference>
<evidence type="ECO:0000313" key="2">
    <source>
        <dbReference type="Proteomes" id="UP000180235"/>
    </source>
</evidence>
<dbReference type="Gene3D" id="6.10.250.870">
    <property type="match status" value="1"/>
</dbReference>
<dbReference type="Proteomes" id="UP000180235">
    <property type="component" value="Chromosome"/>
</dbReference>
<protein>
    <submittedName>
        <fullName evidence="1">Uncharacterized protein</fullName>
    </submittedName>
</protein>
<name>A0A1J0ABU3_9CYAN</name>
<keyword evidence="2" id="KW-1185">Reference proteome</keyword>
<dbReference type="STRING" id="1188229.GlitD10_1077"/>
<dbReference type="KEGG" id="glt:GlitD10_1077"/>
<proteinExistence type="predicted"/>
<dbReference type="Gene3D" id="2.30.30.660">
    <property type="entry name" value="Protein of unknown function (DUF3539)"/>
    <property type="match status" value="1"/>
</dbReference>
<evidence type="ECO:0000313" key="1">
    <source>
        <dbReference type="EMBL" id="APB33397.1"/>
    </source>
</evidence>
<dbReference type="AlphaFoldDB" id="A0A1J0ABU3"/>
<organism evidence="1 2">
    <name type="scientific">Gloeomargarita lithophora Alchichica-D10</name>
    <dbReference type="NCBI Taxonomy" id="1188229"/>
    <lineage>
        <taxon>Bacteria</taxon>
        <taxon>Bacillati</taxon>
        <taxon>Cyanobacteriota</taxon>
        <taxon>Cyanophyceae</taxon>
        <taxon>Gloeomargaritales</taxon>
        <taxon>Gloeomargaritaceae</taxon>
        <taxon>Gloeomargarita</taxon>
    </lineage>
</organism>
<dbReference type="Pfam" id="PF12058">
    <property type="entry name" value="PipX"/>
    <property type="match status" value="1"/>
</dbReference>
<gene>
    <name evidence="1" type="ORF">GlitD10_1077</name>
</gene>
<dbReference type="EMBL" id="CP017675">
    <property type="protein sequence ID" value="APB33397.1"/>
    <property type="molecule type" value="Genomic_DNA"/>
</dbReference>
<accession>A0A1J0ABU3</accession>
<dbReference type="RefSeq" id="WP_216634860.1">
    <property type="nucleotide sequence ID" value="NZ_CP017675.1"/>
</dbReference>